<sequence>MGMRGSLLSLGAATAALVMVAGASTASASFIQNGSFEEDGGFVGFIGGKTITQLQTNGGWDVYEELPGWGSNVGSGIEVQSSGTVGSFQAYDGDLYVELDSHPRNGSNSNAYQKIVNLDAGRYILSYAYSWRTNKENDNGIEVQVMGANGAVLGPMNSEDNYSVNNVPQWQVLSYAFDVAIAGDYEVSFLATGEANTLGGFIDDVKLTVAPLPAAAWFLLTALGGLFGSRWLRKGGVARAA</sequence>
<accession>A0A7X1ZAV7</accession>
<evidence type="ECO:0000256" key="1">
    <source>
        <dbReference type="SAM" id="Phobius"/>
    </source>
</evidence>
<dbReference type="EMBL" id="WIVE01000002">
    <property type="protein sequence ID" value="MQX35158.1"/>
    <property type="molecule type" value="Genomic_DNA"/>
</dbReference>
<name>A0A7X1ZAV7_9PROT</name>
<evidence type="ECO:0008006" key="5">
    <source>
        <dbReference type="Google" id="ProtNLM"/>
    </source>
</evidence>
<keyword evidence="1" id="KW-1133">Transmembrane helix</keyword>
<keyword evidence="4" id="KW-1185">Reference proteome</keyword>
<organism evidence="3 4">
    <name type="scientific">Roseospira navarrensis</name>
    <dbReference type="NCBI Taxonomy" id="140058"/>
    <lineage>
        <taxon>Bacteria</taxon>
        <taxon>Pseudomonadati</taxon>
        <taxon>Pseudomonadota</taxon>
        <taxon>Alphaproteobacteria</taxon>
        <taxon>Rhodospirillales</taxon>
        <taxon>Rhodospirillaceae</taxon>
        <taxon>Roseospira</taxon>
    </lineage>
</organism>
<keyword evidence="1" id="KW-0472">Membrane</keyword>
<dbReference type="Proteomes" id="UP000434582">
    <property type="component" value="Unassembled WGS sequence"/>
</dbReference>
<comment type="caution">
    <text evidence="3">The sequence shown here is derived from an EMBL/GenBank/DDBJ whole genome shotgun (WGS) entry which is preliminary data.</text>
</comment>
<dbReference type="RefSeq" id="WP_153340376.1">
    <property type="nucleotide sequence ID" value="NZ_WIVE01000002.1"/>
</dbReference>
<feature type="transmembrane region" description="Helical" evidence="1">
    <location>
        <begin position="214"/>
        <end position="232"/>
    </location>
</feature>
<keyword evidence="2" id="KW-0732">Signal</keyword>
<feature type="signal peptide" evidence="2">
    <location>
        <begin position="1"/>
        <end position="28"/>
    </location>
</feature>
<dbReference type="OrthoDB" id="7870719at2"/>
<dbReference type="Gene3D" id="2.60.120.260">
    <property type="entry name" value="Galactose-binding domain-like"/>
    <property type="match status" value="1"/>
</dbReference>
<dbReference type="AlphaFoldDB" id="A0A7X1ZAV7"/>
<reference evidence="3 4" key="1">
    <citation type="submission" date="2019-10" db="EMBL/GenBank/DDBJ databases">
        <title>Draft whole-genome sequence of the purple nonsulfur photosynthetic bacterium Roseospira navarrensis DSM 15114.</title>
        <authorList>
            <person name="Kyndt J.A."/>
            <person name="Meyer T.E."/>
        </authorList>
    </citation>
    <scope>NUCLEOTIDE SEQUENCE [LARGE SCALE GENOMIC DNA]</scope>
    <source>
        <strain evidence="3 4">DSM 15114</strain>
    </source>
</reference>
<protein>
    <recommendedName>
        <fullName evidence="5">DUF642 domain-containing protein</fullName>
    </recommendedName>
</protein>
<evidence type="ECO:0000256" key="2">
    <source>
        <dbReference type="SAM" id="SignalP"/>
    </source>
</evidence>
<gene>
    <name evidence="3" type="ORF">GHC57_01355</name>
</gene>
<evidence type="ECO:0000313" key="4">
    <source>
        <dbReference type="Proteomes" id="UP000434582"/>
    </source>
</evidence>
<feature type="chain" id="PRO_5030943411" description="DUF642 domain-containing protein" evidence="2">
    <location>
        <begin position="29"/>
        <end position="241"/>
    </location>
</feature>
<proteinExistence type="predicted"/>
<evidence type="ECO:0000313" key="3">
    <source>
        <dbReference type="EMBL" id="MQX35158.1"/>
    </source>
</evidence>
<keyword evidence="1" id="KW-0812">Transmembrane</keyword>